<sequence length="48" mass="5655">MCFITTCMHVHVSGLLYPVIVCTYMVFSFNALADEFRLEVRTRCEFLF</sequence>
<feature type="transmembrane region" description="Helical" evidence="1">
    <location>
        <begin position="15"/>
        <end position="33"/>
    </location>
</feature>
<evidence type="ECO:0000313" key="2">
    <source>
        <dbReference type="EMBL" id="MBX51169.1"/>
    </source>
</evidence>
<reference evidence="2" key="1">
    <citation type="submission" date="2018-02" db="EMBL/GenBank/DDBJ databases">
        <title>Rhizophora mucronata_Transcriptome.</title>
        <authorList>
            <person name="Meera S.P."/>
            <person name="Sreeshan A."/>
            <person name="Augustine A."/>
        </authorList>
    </citation>
    <scope>NUCLEOTIDE SEQUENCE</scope>
    <source>
        <tissue evidence="2">Leaf</tissue>
    </source>
</reference>
<protein>
    <submittedName>
        <fullName evidence="2">Uncharacterized protein</fullName>
    </submittedName>
</protein>
<dbReference type="EMBL" id="GGEC01070685">
    <property type="protein sequence ID" value="MBX51169.1"/>
    <property type="molecule type" value="Transcribed_RNA"/>
</dbReference>
<accession>A0A2P2P8Y8</accession>
<keyword evidence="1" id="KW-0812">Transmembrane</keyword>
<keyword evidence="1" id="KW-1133">Transmembrane helix</keyword>
<dbReference type="AlphaFoldDB" id="A0A2P2P8Y8"/>
<keyword evidence="1" id="KW-0472">Membrane</keyword>
<name>A0A2P2P8Y8_RHIMU</name>
<evidence type="ECO:0000256" key="1">
    <source>
        <dbReference type="SAM" id="Phobius"/>
    </source>
</evidence>
<organism evidence="2">
    <name type="scientific">Rhizophora mucronata</name>
    <name type="common">Asiatic mangrove</name>
    <dbReference type="NCBI Taxonomy" id="61149"/>
    <lineage>
        <taxon>Eukaryota</taxon>
        <taxon>Viridiplantae</taxon>
        <taxon>Streptophyta</taxon>
        <taxon>Embryophyta</taxon>
        <taxon>Tracheophyta</taxon>
        <taxon>Spermatophyta</taxon>
        <taxon>Magnoliopsida</taxon>
        <taxon>eudicotyledons</taxon>
        <taxon>Gunneridae</taxon>
        <taxon>Pentapetalae</taxon>
        <taxon>rosids</taxon>
        <taxon>fabids</taxon>
        <taxon>Malpighiales</taxon>
        <taxon>Rhizophoraceae</taxon>
        <taxon>Rhizophora</taxon>
    </lineage>
</organism>
<proteinExistence type="predicted"/>